<evidence type="ECO:0000256" key="3">
    <source>
        <dbReference type="ARBA" id="ARBA00022448"/>
    </source>
</evidence>
<feature type="transmembrane region" description="Helical" evidence="25">
    <location>
        <begin position="263"/>
        <end position="283"/>
    </location>
</feature>
<evidence type="ECO:0000256" key="19">
    <source>
        <dbReference type="ARBA" id="ARBA00044919"/>
    </source>
</evidence>
<comment type="catalytic activity">
    <reaction evidence="10">
        <text>L-alpha-aminoacyl-L-arginine(out) = L-alpha-aminoacyl-L-arginine(in)</text>
        <dbReference type="Rhea" id="RHEA:79367"/>
        <dbReference type="ChEBI" id="CHEBI:229968"/>
    </reaction>
</comment>
<proteinExistence type="inferred from homology"/>
<feature type="transmembrane region" description="Helical" evidence="25">
    <location>
        <begin position="143"/>
        <end position="166"/>
    </location>
</feature>
<dbReference type="Pfam" id="PF07690">
    <property type="entry name" value="MFS_1"/>
    <property type="match status" value="1"/>
</dbReference>
<keyword evidence="6 25" id="KW-0472">Membrane</keyword>
<evidence type="ECO:0000256" key="16">
    <source>
        <dbReference type="ARBA" id="ARBA00044900"/>
    </source>
</evidence>
<keyword evidence="3" id="KW-0813">Transport</keyword>
<evidence type="ECO:0000256" key="9">
    <source>
        <dbReference type="ARBA" id="ARBA00044878"/>
    </source>
</evidence>
<feature type="transmembrane region" description="Helical" evidence="25">
    <location>
        <begin position="113"/>
        <end position="131"/>
    </location>
</feature>
<evidence type="ECO:0000256" key="2">
    <source>
        <dbReference type="ARBA" id="ARBA00008335"/>
    </source>
</evidence>
<comment type="catalytic activity">
    <reaction evidence="11">
        <text>L-alpha-aminoacyl-L-histidine(out) = L-alpha-aminoacyl-L-histidine(in)</text>
        <dbReference type="Rhea" id="RHEA:79375"/>
        <dbReference type="ChEBI" id="CHEBI:229967"/>
    </reaction>
</comment>
<evidence type="ECO:0000256" key="10">
    <source>
        <dbReference type="ARBA" id="ARBA00044881"/>
    </source>
</evidence>
<dbReference type="InterPro" id="IPR011701">
    <property type="entry name" value="MFS"/>
</dbReference>
<feature type="transmembrane region" description="Helical" evidence="25">
    <location>
        <begin position="172"/>
        <end position="192"/>
    </location>
</feature>
<evidence type="ECO:0000256" key="12">
    <source>
        <dbReference type="ARBA" id="ARBA00044891"/>
    </source>
</evidence>
<dbReference type="InterPro" id="IPR052187">
    <property type="entry name" value="MFSD1"/>
</dbReference>
<evidence type="ECO:0000256" key="4">
    <source>
        <dbReference type="ARBA" id="ARBA00022692"/>
    </source>
</evidence>
<gene>
    <name evidence="27" type="ORF">RHABOEDO_000063</name>
</gene>
<dbReference type="EMBL" id="CP075587">
    <property type="protein sequence ID" value="QYF47986.1"/>
    <property type="molecule type" value="Genomic_DNA"/>
</dbReference>
<dbReference type="RefSeq" id="WP_215217714.1">
    <property type="nucleotide sequence ID" value="NZ_CP075587.1"/>
</dbReference>
<keyword evidence="7" id="KW-0458">Lysosome</keyword>
<evidence type="ECO:0000259" key="26">
    <source>
        <dbReference type="PROSITE" id="PS50850"/>
    </source>
</evidence>
<comment type="catalytic activity">
    <reaction evidence="20">
        <text>L-lysyl-glycine(out) = L-lysyl-glycine(in)</text>
        <dbReference type="Rhea" id="RHEA:79407"/>
        <dbReference type="ChEBI" id="CHEBI:191202"/>
    </reaction>
</comment>
<evidence type="ECO:0000256" key="13">
    <source>
        <dbReference type="ARBA" id="ARBA00044893"/>
    </source>
</evidence>
<comment type="catalytic activity">
    <reaction evidence="17">
        <text>L-arginyl-glycine(out) = L-arginyl-glycine(in)</text>
        <dbReference type="Rhea" id="RHEA:79391"/>
        <dbReference type="ChEBI" id="CHEBI:229955"/>
    </reaction>
</comment>
<feature type="transmembrane region" description="Helical" evidence="25">
    <location>
        <begin position="318"/>
        <end position="340"/>
    </location>
</feature>
<evidence type="ECO:0000256" key="7">
    <source>
        <dbReference type="ARBA" id="ARBA00023228"/>
    </source>
</evidence>
<name>A0ABX8UZD7_9BACT</name>
<feature type="transmembrane region" description="Helical" evidence="25">
    <location>
        <begin position="226"/>
        <end position="251"/>
    </location>
</feature>
<evidence type="ECO:0000256" key="6">
    <source>
        <dbReference type="ARBA" id="ARBA00023136"/>
    </source>
</evidence>
<organism evidence="27 28">
    <name type="scientific">Candidatus Rhabdochlamydia oedothoracis</name>
    <dbReference type="NCBI Taxonomy" id="2720720"/>
    <lineage>
        <taxon>Bacteria</taxon>
        <taxon>Pseudomonadati</taxon>
        <taxon>Chlamydiota</taxon>
        <taxon>Chlamydiia</taxon>
        <taxon>Parachlamydiales</taxon>
        <taxon>Candidatus Rhabdochlamydiaceae</taxon>
        <taxon>Candidatus Rhabdochlamydia</taxon>
    </lineage>
</organism>
<dbReference type="Gene3D" id="1.20.1250.20">
    <property type="entry name" value="MFS general substrate transporter like domains"/>
    <property type="match status" value="2"/>
</dbReference>
<feature type="transmembrane region" description="Helical" evidence="25">
    <location>
        <begin position="347"/>
        <end position="366"/>
    </location>
</feature>
<evidence type="ECO:0000256" key="1">
    <source>
        <dbReference type="ARBA" id="ARBA00004155"/>
    </source>
</evidence>
<evidence type="ECO:0000256" key="25">
    <source>
        <dbReference type="SAM" id="Phobius"/>
    </source>
</evidence>
<accession>A0ABX8UZD7</accession>
<dbReference type="SUPFAM" id="SSF103473">
    <property type="entry name" value="MFS general substrate transporter"/>
    <property type="match status" value="1"/>
</dbReference>
<feature type="transmembrane region" description="Helical" evidence="25">
    <location>
        <begin position="292"/>
        <end position="312"/>
    </location>
</feature>
<dbReference type="PANTHER" id="PTHR23512:SF3">
    <property type="entry name" value="MAJOR FACILITATOR SUPERFAMILY DOMAIN-CONTAINING PROTEIN 1"/>
    <property type="match status" value="1"/>
</dbReference>
<evidence type="ECO:0000256" key="23">
    <source>
        <dbReference type="ARBA" id="ARBA00045709"/>
    </source>
</evidence>
<reference evidence="27 28" key="1">
    <citation type="journal article" date="2022" name="bioRxiv">
        <title>Ecology and evolution of chlamydial symbionts of arthropods.</title>
        <authorList>
            <person name="Halter T."/>
            <person name="Koestlbacher S."/>
            <person name="Collingro A."/>
            <person name="Sixt B.S."/>
            <person name="Toenshoff E.R."/>
            <person name="Hendrickx F."/>
            <person name="Kostanjsek R."/>
            <person name="Horn M."/>
        </authorList>
    </citation>
    <scope>NUCLEOTIDE SEQUENCE [LARGE SCALE GENOMIC DNA]</scope>
    <source>
        <strain evidence="27">W744xW776</strain>
    </source>
</reference>
<evidence type="ECO:0000256" key="11">
    <source>
        <dbReference type="ARBA" id="ARBA00044884"/>
    </source>
</evidence>
<dbReference type="InterPro" id="IPR036259">
    <property type="entry name" value="MFS_trans_sf"/>
</dbReference>
<evidence type="ECO:0000256" key="21">
    <source>
        <dbReference type="ARBA" id="ARBA00044985"/>
    </source>
</evidence>
<keyword evidence="4 25" id="KW-0812">Transmembrane</keyword>
<evidence type="ECO:0000256" key="24">
    <source>
        <dbReference type="ARBA" id="ARBA00046376"/>
    </source>
</evidence>
<evidence type="ECO:0000313" key="28">
    <source>
        <dbReference type="Proteomes" id="UP000826014"/>
    </source>
</evidence>
<evidence type="ECO:0000256" key="22">
    <source>
        <dbReference type="ARBA" id="ARBA00045018"/>
    </source>
</evidence>
<keyword evidence="28" id="KW-1185">Reference proteome</keyword>
<keyword evidence="5 25" id="KW-1133">Transmembrane helix</keyword>
<protein>
    <recommendedName>
        <fullName evidence="21">Lysosomal dipeptide transporter MFSD1</fullName>
    </recommendedName>
    <alternativeName>
        <fullName evidence="22">Major facilitator superfamily domain-containing protein 1</fullName>
    </alternativeName>
</protein>
<comment type="catalytic activity">
    <reaction evidence="9">
        <text>L-histidyl-glycine(out) = L-histidyl-glycine(in)</text>
        <dbReference type="Rhea" id="RHEA:79395"/>
        <dbReference type="ChEBI" id="CHEBI:229957"/>
    </reaction>
</comment>
<evidence type="ECO:0000256" key="8">
    <source>
        <dbReference type="ARBA" id="ARBA00044876"/>
    </source>
</evidence>
<comment type="catalytic activity">
    <reaction evidence="19">
        <text>L-alanyl-L-lysine(out) = L-alanyl-L-lysine(in)</text>
        <dbReference type="Rhea" id="RHEA:79415"/>
        <dbReference type="ChEBI" id="CHEBI:192470"/>
    </reaction>
</comment>
<comment type="similarity">
    <text evidence="2">Belongs to the major facilitator superfamily.</text>
</comment>
<comment type="subcellular location">
    <subcellularLocation>
        <location evidence="1">Lysosome membrane</location>
        <topology evidence="1">Multi-pass membrane protein</topology>
    </subcellularLocation>
</comment>
<feature type="domain" description="Major facilitator superfamily (MFS) profile" evidence="26">
    <location>
        <begin position="17"/>
        <end position="420"/>
    </location>
</feature>
<comment type="catalytic activity">
    <reaction evidence="15">
        <text>L-arginyl-L-alpha-amino acid(out) = L-arginyl-L-alpha-amino acid(in)</text>
        <dbReference type="Rhea" id="RHEA:79371"/>
        <dbReference type="ChEBI" id="CHEBI:84315"/>
    </reaction>
</comment>
<evidence type="ECO:0000256" key="18">
    <source>
        <dbReference type="ARBA" id="ARBA00044912"/>
    </source>
</evidence>
<evidence type="ECO:0000256" key="14">
    <source>
        <dbReference type="ARBA" id="ARBA00044898"/>
    </source>
</evidence>
<feature type="transmembrane region" description="Helical" evidence="25">
    <location>
        <begin position="58"/>
        <end position="76"/>
    </location>
</feature>
<comment type="catalytic activity">
    <reaction evidence="13">
        <text>L-alpha-aminoacyl-L-lysine(out) = L-alpha-aminoacyl-L-lysine(in)</text>
        <dbReference type="Rhea" id="RHEA:79383"/>
        <dbReference type="ChEBI" id="CHEBI:229966"/>
    </reaction>
</comment>
<comment type="catalytic activity">
    <reaction evidence="12">
        <text>L-lysyl-L-alpha-amino acid(out) = L-lysyl-L-alpha-amino acid(in)</text>
        <dbReference type="Rhea" id="RHEA:79387"/>
        <dbReference type="ChEBI" id="CHEBI:229965"/>
    </reaction>
</comment>
<comment type="function">
    <text evidence="23">Lysosomal dipeptide uniporter that selectively exports lysine, arginine or histidine-containing dipeptides with a net positive charge from the lysosome lumen into the cytosol. Could play a role in a specific type of protein O-glycosylation indirectly regulating macrophages migration and tissue invasion. Also essential for liver homeostasis.</text>
</comment>
<dbReference type="Proteomes" id="UP000826014">
    <property type="component" value="Chromosome"/>
</dbReference>
<feature type="transmembrane region" description="Helical" evidence="25">
    <location>
        <begin position="394"/>
        <end position="414"/>
    </location>
</feature>
<evidence type="ECO:0000256" key="20">
    <source>
        <dbReference type="ARBA" id="ARBA00044924"/>
    </source>
</evidence>
<dbReference type="PROSITE" id="PS50850">
    <property type="entry name" value="MFS"/>
    <property type="match status" value="1"/>
</dbReference>
<evidence type="ECO:0000256" key="15">
    <source>
        <dbReference type="ARBA" id="ARBA00044899"/>
    </source>
</evidence>
<comment type="catalytic activity">
    <reaction evidence="16">
        <text>L-lysyl-L-lysine(out) = L-lysyl-L-lysine(in)</text>
        <dbReference type="Rhea" id="RHEA:79403"/>
        <dbReference type="ChEBI" id="CHEBI:229956"/>
    </reaction>
</comment>
<comment type="catalytic activity">
    <reaction evidence="18">
        <text>L-histidyl-L-alpha-amino acid(out) = L-histidyl-L-alpha-amino acid(in)</text>
        <dbReference type="Rhea" id="RHEA:79379"/>
        <dbReference type="ChEBI" id="CHEBI:229964"/>
    </reaction>
</comment>
<feature type="transmembrane region" description="Helical" evidence="25">
    <location>
        <begin position="12"/>
        <end position="31"/>
    </location>
</feature>
<sequence length="428" mass="47561">MAKMTHEKLTYPIRAWTIWLLSAIFMFYKYAIEVSPSVMTGTLMKAFDISGVELGNLAASYFYAYLLLQIPAGLLLDKFGPRKTTTIAIFLCAVGNLIFARADSLIWAGTGRFLTGIGAAFAVVNCLKLIANWFPFRQFAFMAGLMMTVAMLGAVGGQAPLAVFIQKVEWRYAIELIGIAGLILAVVFWIVVQDKAPDHKREKHIVPSRPSFFDNIKQIFQNPQSWWLSIYSGFAFAPVMVFGGLWGVSFIMEAFELTHQSSAQMVSLIFIGFSIGAPFFGWFSDWLGRRRIVMLWGTALALIAISTVIYVSGSSVCLLGFLLFVFGFSISSFLLCFTMIREVNLPILAATAIGFMNAFDALLGALSDPLTGKFLDLHWDGKLVEGARVFSIDAYQTVFLTLPIYLLISLFTLLKIKETHCKPSYIVI</sequence>
<evidence type="ECO:0000256" key="17">
    <source>
        <dbReference type="ARBA" id="ARBA00044903"/>
    </source>
</evidence>
<feature type="transmembrane region" description="Helical" evidence="25">
    <location>
        <begin position="88"/>
        <end position="107"/>
    </location>
</feature>
<comment type="subunit">
    <text evidence="24">Homodimer. Interacts with lysosomal protein GLMP (via lumenal domain); the interaction starts while both proteins are still in the endoplasmic reticulum and is required for stabilization of MFSD1 in lysosomes but has no direct effect on its targeting to lysosomes or transporter activity.</text>
</comment>
<comment type="catalytic activity">
    <reaction evidence="14">
        <text>L-aspartyl-L-lysine(out) = L-aspartyl-L-lysine(in)</text>
        <dbReference type="Rhea" id="RHEA:79411"/>
        <dbReference type="ChEBI" id="CHEBI:229953"/>
    </reaction>
</comment>
<evidence type="ECO:0000256" key="5">
    <source>
        <dbReference type="ARBA" id="ARBA00022989"/>
    </source>
</evidence>
<comment type="catalytic activity">
    <reaction evidence="8">
        <text>L-lysyl-L-alanine(out) = L-lysyl-L-alanine(in)</text>
        <dbReference type="Rhea" id="RHEA:79399"/>
        <dbReference type="ChEBI" id="CHEBI:229954"/>
    </reaction>
</comment>
<dbReference type="PANTHER" id="PTHR23512">
    <property type="entry name" value="MAJOR FACILITATOR SUPERFAMILY DOMAIN-CONTAINING PROTEIN 1"/>
    <property type="match status" value="1"/>
</dbReference>
<evidence type="ECO:0000313" key="27">
    <source>
        <dbReference type="EMBL" id="QYF47986.1"/>
    </source>
</evidence>
<dbReference type="InterPro" id="IPR020846">
    <property type="entry name" value="MFS_dom"/>
</dbReference>